<comment type="caution">
    <text evidence="1">The sequence shown here is derived from an EMBL/GenBank/DDBJ whole genome shotgun (WGS) entry which is preliminary data.</text>
</comment>
<dbReference type="Gene3D" id="3.30.40.10">
    <property type="entry name" value="Zinc/RING finger domain, C3HC4 (zinc finger)"/>
    <property type="match status" value="1"/>
</dbReference>
<dbReference type="EMBL" id="LNFP01000454">
    <property type="protein sequence ID" value="KUF92632.1"/>
    <property type="molecule type" value="Genomic_DNA"/>
</dbReference>
<protein>
    <submittedName>
        <fullName evidence="1">Uncharacterized protein</fullName>
    </submittedName>
</protein>
<sequence length="246" mass="27475">MVNGGGSADSAIVVDDDDARSWQSAKQQFAAKQEIGHVISKDDNDKLSAVEFPVVARKVLQPSDVPKLYSFIRQLRAGEDVETTLSGICNLLCDPACKELLDLMPKVLNGAMCDRFIGAARDYELEVSVGGRPQGSSARARRTDMSTFFERLQQKKRKTQRDHVPTAAVVKDPQCFVCYDITRKAYASQCGHICCHPCWKKVSDDQCDGPSSHELECTDYICDYHRWRKMDSPLVQCARSQSSWSS</sequence>
<gene>
    <name evidence="1" type="ORF">AM588_10003719</name>
</gene>
<proteinExistence type="predicted"/>
<accession>A0A0W8D8X0</accession>
<organism evidence="1 2">
    <name type="scientific">Phytophthora nicotianae</name>
    <name type="common">Potato buckeye rot agent</name>
    <name type="synonym">Phytophthora parasitica</name>
    <dbReference type="NCBI Taxonomy" id="4792"/>
    <lineage>
        <taxon>Eukaryota</taxon>
        <taxon>Sar</taxon>
        <taxon>Stramenopiles</taxon>
        <taxon>Oomycota</taxon>
        <taxon>Peronosporomycetes</taxon>
        <taxon>Peronosporales</taxon>
        <taxon>Peronosporaceae</taxon>
        <taxon>Phytophthora</taxon>
    </lineage>
</organism>
<evidence type="ECO:0000313" key="2">
    <source>
        <dbReference type="Proteomes" id="UP000054636"/>
    </source>
</evidence>
<dbReference type="Proteomes" id="UP000054636">
    <property type="component" value="Unassembled WGS sequence"/>
</dbReference>
<dbReference type="InterPro" id="IPR013083">
    <property type="entry name" value="Znf_RING/FYVE/PHD"/>
</dbReference>
<dbReference type="AlphaFoldDB" id="A0A0W8D8X0"/>
<name>A0A0W8D8X0_PHYNI</name>
<dbReference type="SUPFAM" id="SSF57850">
    <property type="entry name" value="RING/U-box"/>
    <property type="match status" value="1"/>
</dbReference>
<evidence type="ECO:0000313" key="1">
    <source>
        <dbReference type="EMBL" id="KUF92632.1"/>
    </source>
</evidence>
<reference evidence="1 2" key="1">
    <citation type="submission" date="2015-11" db="EMBL/GenBank/DDBJ databases">
        <title>Genomes and virulence difference between two physiological races of Phytophthora nicotianae.</title>
        <authorList>
            <person name="Liu H."/>
            <person name="Ma X."/>
            <person name="Yu H."/>
            <person name="Fang D."/>
            <person name="Li Y."/>
            <person name="Wang X."/>
            <person name="Wang W."/>
            <person name="Dong Y."/>
            <person name="Xiao B."/>
        </authorList>
    </citation>
    <scope>NUCLEOTIDE SEQUENCE [LARGE SCALE GENOMIC DNA]</scope>
    <source>
        <strain evidence="2">race 1</strain>
    </source>
</reference>